<feature type="transmembrane region" description="Helical" evidence="1">
    <location>
        <begin position="216"/>
        <end position="242"/>
    </location>
</feature>
<feature type="transmembrane region" description="Helical" evidence="1">
    <location>
        <begin position="184"/>
        <end position="204"/>
    </location>
</feature>
<sequence>MASADEILSIISTTLYGILFLQFIYRFARSVWWIYFFCALLCAIRIAAFGLRAYVDAGSLIIGSQKWFAYYITEVTLLNVGAIFVILILARLYHSILPKIRHHAGGLPRGKFERTLVDHTRLFLLPIIGLIIAGGVLSSMTDPDQVALSLTLRKIAVILLLVFGIVFLYSSWIYRQKFPSYRRAFTICFIVTILFNISLVYKVLFTFDIKVQETVWAFYVFSPLLEVVALGVLAVDLQTVFLGHKKDKIPKKDMEEVGELPK</sequence>
<evidence type="ECO:0000256" key="1">
    <source>
        <dbReference type="SAM" id="Phobius"/>
    </source>
</evidence>
<feature type="transmembrane region" description="Helical" evidence="1">
    <location>
        <begin position="32"/>
        <end position="55"/>
    </location>
</feature>
<reference evidence="2" key="1">
    <citation type="journal article" date="2020" name="Fungal Divers.">
        <title>Resolving the Mortierellaceae phylogeny through synthesis of multi-gene phylogenetics and phylogenomics.</title>
        <authorList>
            <person name="Vandepol N."/>
            <person name="Liber J."/>
            <person name="Desiro A."/>
            <person name="Na H."/>
            <person name="Kennedy M."/>
            <person name="Barry K."/>
            <person name="Grigoriev I.V."/>
            <person name="Miller A.N."/>
            <person name="O'Donnell K."/>
            <person name="Stajich J.E."/>
            <person name="Bonito G."/>
        </authorList>
    </citation>
    <scope>NUCLEOTIDE SEQUENCE</scope>
    <source>
        <strain evidence="2">NRRL 28262</strain>
    </source>
</reference>
<feature type="transmembrane region" description="Helical" evidence="1">
    <location>
        <begin position="6"/>
        <end position="25"/>
    </location>
</feature>
<gene>
    <name evidence="2" type="ORF">BGZ95_005693</name>
</gene>
<evidence type="ECO:0000313" key="2">
    <source>
        <dbReference type="EMBL" id="KAG0277589.1"/>
    </source>
</evidence>
<keyword evidence="1" id="KW-1133">Transmembrane helix</keyword>
<feature type="transmembrane region" description="Helical" evidence="1">
    <location>
        <begin position="67"/>
        <end position="93"/>
    </location>
</feature>
<organism evidence="2 3">
    <name type="scientific">Linnemannia exigua</name>
    <dbReference type="NCBI Taxonomy" id="604196"/>
    <lineage>
        <taxon>Eukaryota</taxon>
        <taxon>Fungi</taxon>
        <taxon>Fungi incertae sedis</taxon>
        <taxon>Mucoromycota</taxon>
        <taxon>Mortierellomycotina</taxon>
        <taxon>Mortierellomycetes</taxon>
        <taxon>Mortierellales</taxon>
        <taxon>Mortierellaceae</taxon>
        <taxon>Linnemannia</taxon>
    </lineage>
</organism>
<keyword evidence="1" id="KW-0812">Transmembrane</keyword>
<dbReference type="AlphaFoldDB" id="A0AAD4H8K1"/>
<comment type="caution">
    <text evidence="2">The sequence shown here is derived from an EMBL/GenBank/DDBJ whole genome shotgun (WGS) entry which is preliminary data.</text>
</comment>
<feature type="transmembrane region" description="Helical" evidence="1">
    <location>
        <begin position="152"/>
        <end position="172"/>
    </location>
</feature>
<protein>
    <submittedName>
        <fullName evidence="2">Uncharacterized protein</fullName>
    </submittedName>
</protein>
<dbReference type="EMBL" id="JAAAIL010000263">
    <property type="protein sequence ID" value="KAG0277589.1"/>
    <property type="molecule type" value="Genomic_DNA"/>
</dbReference>
<feature type="transmembrane region" description="Helical" evidence="1">
    <location>
        <begin position="122"/>
        <end position="140"/>
    </location>
</feature>
<proteinExistence type="predicted"/>
<evidence type="ECO:0000313" key="3">
    <source>
        <dbReference type="Proteomes" id="UP001194580"/>
    </source>
</evidence>
<accession>A0AAD4H8K1</accession>
<name>A0AAD4H8K1_9FUNG</name>
<keyword evidence="3" id="KW-1185">Reference proteome</keyword>
<keyword evidence="1" id="KW-0472">Membrane</keyword>
<dbReference type="Proteomes" id="UP001194580">
    <property type="component" value="Unassembled WGS sequence"/>
</dbReference>